<name>A0A507BVQ8_9FUNG</name>
<dbReference type="InterPro" id="IPR035896">
    <property type="entry name" value="AN1-like_Znf"/>
</dbReference>
<keyword evidence="1" id="KW-0479">Metal-binding</keyword>
<accession>A0A507BVQ8</accession>
<evidence type="ECO:0000313" key="7">
    <source>
        <dbReference type="Proteomes" id="UP000319731"/>
    </source>
</evidence>
<dbReference type="SMART" id="SM00154">
    <property type="entry name" value="ZnF_AN1"/>
    <property type="match status" value="1"/>
</dbReference>
<dbReference type="Pfam" id="PF25327">
    <property type="entry name" value="UBL_ZFAND1"/>
    <property type="match status" value="1"/>
</dbReference>
<dbReference type="GO" id="GO:0005737">
    <property type="term" value="C:cytoplasm"/>
    <property type="evidence" value="ECO:0007669"/>
    <property type="project" value="TreeGrafter"/>
</dbReference>
<evidence type="ECO:0000256" key="2">
    <source>
        <dbReference type="ARBA" id="ARBA00022771"/>
    </source>
</evidence>
<evidence type="ECO:0000256" key="4">
    <source>
        <dbReference type="PROSITE-ProRule" id="PRU00449"/>
    </source>
</evidence>
<dbReference type="PANTHER" id="PTHR14677">
    <property type="entry name" value="ARSENITE INDUCUBLE RNA ASSOCIATED PROTEIN AIP-1-RELATED"/>
    <property type="match status" value="1"/>
</dbReference>
<evidence type="ECO:0000313" key="6">
    <source>
        <dbReference type="EMBL" id="TPX33470.1"/>
    </source>
</evidence>
<keyword evidence="3" id="KW-0862">Zinc</keyword>
<dbReference type="InterPro" id="IPR057358">
    <property type="entry name" value="UBL_ZFAND1-like"/>
</dbReference>
<keyword evidence="7" id="KW-1185">Reference proteome</keyword>
<evidence type="ECO:0000256" key="3">
    <source>
        <dbReference type="ARBA" id="ARBA00022833"/>
    </source>
</evidence>
<proteinExistence type="predicted"/>
<evidence type="ECO:0000259" key="5">
    <source>
        <dbReference type="PROSITE" id="PS51039"/>
    </source>
</evidence>
<dbReference type="GO" id="GO:0008270">
    <property type="term" value="F:zinc ion binding"/>
    <property type="evidence" value="ECO:0007669"/>
    <property type="project" value="UniProtKB-KW"/>
</dbReference>
<dbReference type="Proteomes" id="UP000319731">
    <property type="component" value="Unassembled WGS sequence"/>
</dbReference>
<dbReference type="RefSeq" id="XP_031024445.1">
    <property type="nucleotide sequence ID" value="XM_031169545.1"/>
</dbReference>
<keyword evidence="2 4" id="KW-0863">Zinc-finger</keyword>
<dbReference type="Gene3D" id="4.10.1110.10">
    <property type="entry name" value="AN1-like Zinc finger"/>
    <property type="match status" value="1"/>
</dbReference>
<dbReference type="Pfam" id="PF01428">
    <property type="entry name" value="zf-AN1"/>
    <property type="match status" value="1"/>
</dbReference>
<feature type="domain" description="AN1-type" evidence="5">
    <location>
        <begin position="30"/>
        <end position="80"/>
    </location>
</feature>
<dbReference type="PROSITE" id="PS51039">
    <property type="entry name" value="ZF_AN1"/>
    <property type="match status" value="1"/>
</dbReference>
<dbReference type="AlphaFoldDB" id="A0A507BVQ8"/>
<sequence>MLESTSSLPDDELRKKHVDSGCRLHVSATKTRKIPCSFTSCTSKQESAFSIACPKCHDTFCLQHRHPSTHACRGLVEEAASIKAKSQTARDFVAAKIGTSLPTGSVTTNKPKTKYNPTIELMKMRMTSKGDEGLPVAARVYFRVTLPKECNLPQQAYFFDNTWTIGRLVDKLADMAKCKNVNNLMDQVPMHLHIYDQETGKMIENSTVLSKLTNGSRIVLERESSASEIIM</sequence>
<dbReference type="InterPro" id="IPR000058">
    <property type="entry name" value="Znf_AN1"/>
</dbReference>
<gene>
    <name evidence="6" type="ORF">SmJEL517_g03617</name>
</gene>
<dbReference type="OrthoDB" id="431929at2759"/>
<dbReference type="EMBL" id="QEAO01000020">
    <property type="protein sequence ID" value="TPX33470.1"/>
    <property type="molecule type" value="Genomic_DNA"/>
</dbReference>
<dbReference type="PANTHER" id="PTHR14677:SF20">
    <property type="entry name" value="ZINC FINGER AN1-TYPE CONTAINING 2A-RELATED"/>
    <property type="match status" value="1"/>
</dbReference>
<dbReference type="SUPFAM" id="SSF118310">
    <property type="entry name" value="AN1-like Zinc finger"/>
    <property type="match status" value="1"/>
</dbReference>
<organism evidence="6 7">
    <name type="scientific">Synchytrium microbalum</name>
    <dbReference type="NCBI Taxonomy" id="1806994"/>
    <lineage>
        <taxon>Eukaryota</taxon>
        <taxon>Fungi</taxon>
        <taxon>Fungi incertae sedis</taxon>
        <taxon>Chytridiomycota</taxon>
        <taxon>Chytridiomycota incertae sedis</taxon>
        <taxon>Chytridiomycetes</taxon>
        <taxon>Synchytriales</taxon>
        <taxon>Synchytriaceae</taxon>
        <taxon>Synchytrium</taxon>
    </lineage>
</organism>
<protein>
    <recommendedName>
        <fullName evidence="5">AN1-type domain-containing protein</fullName>
    </recommendedName>
</protein>
<evidence type="ECO:0000256" key="1">
    <source>
        <dbReference type="ARBA" id="ARBA00022723"/>
    </source>
</evidence>
<reference evidence="6 7" key="1">
    <citation type="journal article" date="2019" name="Sci. Rep.">
        <title>Comparative genomics of chytrid fungi reveal insights into the obligate biotrophic and pathogenic lifestyle of Synchytrium endobioticum.</title>
        <authorList>
            <person name="van de Vossenberg B.T.L.H."/>
            <person name="Warris S."/>
            <person name="Nguyen H.D.T."/>
            <person name="van Gent-Pelzer M.P.E."/>
            <person name="Joly D.L."/>
            <person name="van de Geest H.C."/>
            <person name="Bonants P.J.M."/>
            <person name="Smith D.S."/>
            <person name="Levesque C.A."/>
            <person name="van der Lee T.A.J."/>
        </authorList>
    </citation>
    <scope>NUCLEOTIDE SEQUENCE [LARGE SCALE GENOMIC DNA]</scope>
    <source>
        <strain evidence="6 7">JEL517</strain>
    </source>
</reference>
<dbReference type="STRING" id="1806994.A0A507BVQ8"/>
<comment type="caution">
    <text evidence="6">The sequence shown here is derived from an EMBL/GenBank/DDBJ whole genome shotgun (WGS) entry which is preliminary data.</text>
</comment>
<dbReference type="GeneID" id="42004842"/>